<protein>
    <submittedName>
        <fullName evidence="2">Uncharacterized protein</fullName>
    </submittedName>
</protein>
<evidence type="ECO:0000313" key="2">
    <source>
        <dbReference type="EMBL" id="QCT22562.1"/>
    </source>
</evidence>
<gene>
    <name evidence="2" type="ORF">FEM41_00690</name>
</gene>
<name>A0A4P8YUB4_9ENTR</name>
<keyword evidence="1" id="KW-1133">Transmembrane helix</keyword>
<dbReference type="AlphaFoldDB" id="A0A4P8YUB4"/>
<organism evidence="2 3">
    <name type="scientific">Jejubacter calystegiae</name>
    <dbReference type="NCBI Taxonomy" id="2579935"/>
    <lineage>
        <taxon>Bacteria</taxon>
        <taxon>Pseudomonadati</taxon>
        <taxon>Pseudomonadota</taxon>
        <taxon>Gammaproteobacteria</taxon>
        <taxon>Enterobacterales</taxon>
        <taxon>Enterobacteriaceae</taxon>
        <taxon>Jejubacter</taxon>
    </lineage>
</organism>
<accession>A0A4P8YUB4</accession>
<dbReference type="Proteomes" id="UP000302163">
    <property type="component" value="Chromosome"/>
</dbReference>
<keyword evidence="1" id="KW-0812">Transmembrane</keyword>
<evidence type="ECO:0000256" key="1">
    <source>
        <dbReference type="SAM" id="Phobius"/>
    </source>
</evidence>
<keyword evidence="3" id="KW-1185">Reference proteome</keyword>
<reference evidence="2 3" key="1">
    <citation type="submission" date="2019-05" db="EMBL/GenBank/DDBJ databases">
        <title>Complete genome sequence of Izhakiella calystegiae KSNA2, an endophyte isolated from beach morning glory (Calystegia soldanella).</title>
        <authorList>
            <person name="Jiang L."/>
            <person name="Jeong J.C."/>
            <person name="Kim C.Y."/>
            <person name="Kim D.H."/>
            <person name="Kim S.W."/>
            <person name="Lee j."/>
        </authorList>
    </citation>
    <scope>NUCLEOTIDE SEQUENCE [LARGE SCALE GENOMIC DNA]</scope>
    <source>
        <strain evidence="2 3">KSNA2</strain>
    </source>
</reference>
<feature type="transmembrane region" description="Helical" evidence="1">
    <location>
        <begin position="6"/>
        <end position="31"/>
    </location>
</feature>
<evidence type="ECO:0000313" key="3">
    <source>
        <dbReference type="Proteomes" id="UP000302163"/>
    </source>
</evidence>
<sequence>MSDVYLFYSFVLVVCFYFFALLWFFILVFGFSSFDFSLFVLFFGFNLFFCNWLVFLTFTIKWLLWRLS</sequence>
<feature type="transmembrane region" description="Helical" evidence="1">
    <location>
        <begin position="38"/>
        <end position="64"/>
    </location>
</feature>
<dbReference type="KEGG" id="izh:FEM41_00690"/>
<keyword evidence="1" id="KW-0472">Membrane</keyword>
<proteinExistence type="predicted"/>
<dbReference type="EMBL" id="CP040428">
    <property type="protein sequence ID" value="QCT22562.1"/>
    <property type="molecule type" value="Genomic_DNA"/>
</dbReference>